<comment type="similarity">
    <text evidence="3">Belongs to the Rsd/AlgQ family.</text>
</comment>
<reference evidence="4 5" key="1">
    <citation type="submission" date="2018-05" db="EMBL/GenBank/DDBJ databases">
        <title>Genomic Encyclopedia of Type Strains, Phase IV (KMG-IV): sequencing the most valuable type-strain genomes for metagenomic binning, comparative biology and taxonomic classification.</title>
        <authorList>
            <person name="Goeker M."/>
        </authorList>
    </citation>
    <scope>NUCLEOTIDE SEQUENCE [LARGE SCALE GENOMIC DNA]</scope>
    <source>
        <strain evidence="4 5">DSM 23606</strain>
    </source>
</reference>
<dbReference type="AlphaFoldDB" id="A0A317MQW0"/>
<keyword evidence="5" id="KW-1185">Reference proteome</keyword>
<evidence type="ECO:0000256" key="2">
    <source>
        <dbReference type="ARBA" id="ARBA00023163"/>
    </source>
</evidence>
<evidence type="ECO:0000256" key="1">
    <source>
        <dbReference type="ARBA" id="ARBA00023015"/>
    </source>
</evidence>
<dbReference type="Proteomes" id="UP000246569">
    <property type="component" value="Unassembled WGS sequence"/>
</dbReference>
<dbReference type="Gene3D" id="1.20.120.1370">
    <property type="entry name" value="Regulator of RNA polymerase sigma(70) subunit, domain 4"/>
    <property type="match status" value="1"/>
</dbReference>
<dbReference type="Pfam" id="PF04353">
    <property type="entry name" value="Rsd_AlgQ"/>
    <property type="match status" value="1"/>
</dbReference>
<dbReference type="OrthoDB" id="5567237at2"/>
<sequence length="145" mass="16796">MLAEAIIPEGVHSKALPDLVTKLYLERGTLLRRLHAIDLRPRPIAERLHQLEELCQSLVDYFALGHFEVFTALRTHRHGTRLRRLLSELDDPLADTARIAVEFNDRYGGERTRRFDQLPRDIEQLRAALVARLELEDRLLATLRA</sequence>
<proteinExistence type="inferred from homology"/>
<dbReference type="InterPro" id="IPR038309">
    <property type="entry name" value="Rsd/AlgQ_sf"/>
</dbReference>
<dbReference type="InterPro" id="IPR007448">
    <property type="entry name" value="Sigma70_reg_Rsd_AlgQ"/>
</dbReference>
<name>A0A317MQW0_9GAMM</name>
<gene>
    <name evidence="4" type="ORF">C7443_11273</name>
</gene>
<dbReference type="RefSeq" id="WP_110019886.1">
    <property type="nucleotide sequence ID" value="NZ_QGTJ01000012.1"/>
</dbReference>
<protein>
    <submittedName>
        <fullName evidence="4">Regulator of RNA polymerase sigma(70) subunit Rsd/AlgQ</fullName>
    </submittedName>
</protein>
<evidence type="ECO:0000313" key="5">
    <source>
        <dbReference type="Proteomes" id="UP000246569"/>
    </source>
</evidence>
<accession>A0A317MQW0</accession>
<dbReference type="GO" id="GO:0006355">
    <property type="term" value="P:regulation of DNA-templated transcription"/>
    <property type="evidence" value="ECO:0007669"/>
    <property type="project" value="InterPro"/>
</dbReference>
<evidence type="ECO:0000256" key="3">
    <source>
        <dbReference type="RuleBase" id="RU004409"/>
    </source>
</evidence>
<comment type="caution">
    <text evidence="4">The sequence shown here is derived from an EMBL/GenBank/DDBJ whole genome shotgun (WGS) entry which is preliminary data.</text>
</comment>
<keyword evidence="2 3" id="KW-0804">Transcription</keyword>
<keyword evidence="1 3" id="KW-0805">Transcription regulation</keyword>
<evidence type="ECO:0000313" key="4">
    <source>
        <dbReference type="EMBL" id="PWV59075.1"/>
    </source>
</evidence>
<dbReference type="EMBL" id="QGTJ01000012">
    <property type="protein sequence ID" value="PWV59075.1"/>
    <property type="molecule type" value="Genomic_DNA"/>
</dbReference>
<organism evidence="4 5">
    <name type="scientific">Plasticicumulans acidivorans</name>
    <dbReference type="NCBI Taxonomy" id="886464"/>
    <lineage>
        <taxon>Bacteria</taxon>
        <taxon>Pseudomonadati</taxon>
        <taxon>Pseudomonadota</taxon>
        <taxon>Gammaproteobacteria</taxon>
        <taxon>Candidatus Competibacteraceae</taxon>
        <taxon>Plasticicumulans</taxon>
    </lineage>
</organism>